<evidence type="ECO:0000256" key="4">
    <source>
        <dbReference type="SAM" id="MobiDB-lite"/>
    </source>
</evidence>
<accession>A0ABM4WRM3</accession>
<reference evidence="7" key="1">
    <citation type="submission" date="2025-08" db="UniProtKB">
        <authorList>
            <consortium name="RefSeq"/>
        </authorList>
    </citation>
    <scope>IDENTIFICATION</scope>
    <source>
        <tissue evidence="7">Leaves</tissue>
    </source>
</reference>
<feature type="domain" description="DCD" evidence="5">
    <location>
        <begin position="34"/>
        <end position="167"/>
    </location>
</feature>
<feature type="coiled-coil region" evidence="3">
    <location>
        <begin position="465"/>
        <end position="499"/>
    </location>
</feature>
<dbReference type="Gene3D" id="2.120.10.80">
    <property type="entry name" value="Kelch-type beta propeller"/>
    <property type="match status" value="1"/>
</dbReference>
<feature type="region of interest" description="Disordered" evidence="4">
    <location>
        <begin position="271"/>
        <end position="291"/>
    </location>
</feature>
<dbReference type="RefSeq" id="XP_071934433.1">
    <property type="nucleotide sequence ID" value="XM_072078332.1"/>
</dbReference>
<dbReference type="InterPro" id="IPR006652">
    <property type="entry name" value="Kelch_1"/>
</dbReference>
<sequence>MGAGRKTKTLPLKEKPEDKWTVNCSVSARNLRKADLGAVIFGCKHYTIKECQLKQLFGLPSAHFSYVKNVTPGLTLFLFNYSDRKLHGIFEAASAGQLNINPYGWTDEGTDHTPYPAQVQVRVRKQCRPLLEEEFAPIIADNYYESMHFWFELDRTQTSKLTDLFLSSAPRPPRNALRSQNTAKWSTLFNGLPSSDAREVDNGVRAPISEETAYNSHEVRTECNSWESTVVDPKLESERSYASVLSSKSTTLEQKPWISLFKPSAASSGLHKKESFPAQSSKTLPPSDNSNMEWELSCVSSSLHREYQHLETCSNDWGSEGYEEPLDLKPSSMDSNLLSKVTDSITLSTSNISLATVGLREEIGHMKSIASGLHLHKPDEPDAEWESCVPRVLIRDGTALKTSIANDAKGMHNYSVDPVEIHGQDPDQLFPTGGEYPGEGEASVACTELKSCDVPSAVAQLMREIEELKGSHLKQNLKINSLEQELVQSRIEIQQLRSQCKMLASSSTSCSRGHLEGVDTEASKPFQGFDNSLLIVGGYNGSSWISDLSLYSPTHDIVKSLSPMTFMRSYASAAQLNGELYLVGGVHGNHWYDTVESYNLKHNQWAKRPSLNQRKGSLAGVSVLEKLFAIGGGNGVECYSEVEMFDANIGKWIFTQPMQQKRFAPAVADINGAVYVVGGYDGAQYLKSLERFDPREPKWTLLSSMSTKRGCHSAVALDEKLYAFGGYNGEKMVSTVEVFDPRVCSWMMREPMKHARGYFGAVVIGGKIYAIGGLKDKEEILDTIELFEEGYGWQVMKLKALGKRCFISALVL</sequence>
<keyword evidence="1" id="KW-0880">Kelch repeat</keyword>
<evidence type="ECO:0000313" key="7">
    <source>
        <dbReference type="RefSeq" id="XP_071934433.1"/>
    </source>
</evidence>
<feature type="compositionally biased region" description="Polar residues" evidence="4">
    <location>
        <begin position="277"/>
        <end position="291"/>
    </location>
</feature>
<dbReference type="InterPro" id="IPR056737">
    <property type="entry name" value="Beta-prop_ATRN-MKLN-like"/>
</dbReference>
<dbReference type="SMART" id="SM00767">
    <property type="entry name" value="DCD"/>
    <property type="match status" value="1"/>
</dbReference>
<dbReference type="InterPro" id="IPR015915">
    <property type="entry name" value="Kelch-typ_b-propeller"/>
</dbReference>
<dbReference type="InterPro" id="IPR013989">
    <property type="entry name" value="Dev_and_cell_death_domain"/>
</dbReference>
<dbReference type="SMART" id="SM00612">
    <property type="entry name" value="Kelch"/>
    <property type="match status" value="5"/>
</dbReference>
<keyword evidence="2" id="KW-0677">Repeat</keyword>
<dbReference type="Pfam" id="PF24981">
    <property type="entry name" value="Beta-prop_ATRN-LZTR1"/>
    <property type="match status" value="1"/>
</dbReference>
<dbReference type="PANTHER" id="PTHR46034:SF23">
    <property type="entry name" value="DCD (DEVELOPMENT AND CELL DEATH) DOMAIN PROTEIN"/>
    <property type="match status" value="1"/>
</dbReference>
<evidence type="ECO:0000256" key="1">
    <source>
        <dbReference type="ARBA" id="ARBA00022441"/>
    </source>
</evidence>
<gene>
    <name evidence="7" type="primary">LOC113730298</name>
</gene>
<dbReference type="GeneID" id="113730298"/>
<proteinExistence type="predicted"/>
<evidence type="ECO:0000313" key="6">
    <source>
        <dbReference type="Proteomes" id="UP001652660"/>
    </source>
</evidence>
<keyword evidence="3" id="KW-0175">Coiled coil</keyword>
<protein>
    <recommendedName>
        <fullName evidence="5">DCD domain-containing protein</fullName>
    </recommendedName>
</protein>
<evidence type="ECO:0000259" key="5">
    <source>
        <dbReference type="PROSITE" id="PS51222"/>
    </source>
</evidence>
<organism evidence="6 7">
    <name type="scientific">Coffea arabica</name>
    <name type="common">Arabian coffee</name>
    <dbReference type="NCBI Taxonomy" id="13443"/>
    <lineage>
        <taxon>Eukaryota</taxon>
        <taxon>Viridiplantae</taxon>
        <taxon>Streptophyta</taxon>
        <taxon>Embryophyta</taxon>
        <taxon>Tracheophyta</taxon>
        <taxon>Spermatophyta</taxon>
        <taxon>Magnoliopsida</taxon>
        <taxon>eudicotyledons</taxon>
        <taxon>Gunneridae</taxon>
        <taxon>Pentapetalae</taxon>
        <taxon>asterids</taxon>
        <taxon>lamiids</taxon>
        <taxon>Gentianales</taxon>
        <taxon>Rubiaceae</taxon>
        <taxon>Ixoroideae</taxon>
        <taxon>Gardenieae complex</taxon>
        <taxon>Bertiereae - Coffeeae clade</taxon>
        <taxon>Coffeeae</taxon>
        <taxon>Coffea</taxon>
    </lineage>
</organism>
<evidence type="ECO:0000256" key="3">
    <source>
        <dbReference type="SAM" id="Coils"/>
    </source>
</evidence>
<dbReference type="Pfam" id="PF10539">
    <property type="entry name" value="Dev_Cell_Death"/>
    <property type="match status" value="1"/>
</dbReference>
<name>A0ABM4WRM3_COFAR</name>
<dbReference type="Proteomes" id="UP001652660">
    <property type="component" value="Chromosome 2e"/>
</dbReference>
<dbReference type="SUPFAM" id="SSF117281">
    <property type="entry name" value="Kelch motif"/>
    <property type="match status" value="1"/>
</dbReference>
<dbReference type="PROSITE" id="PS51222">
    <property type="entry name" value="DCD"/>
    <property type="match status" value="1"/>
</dbReference>
<keyword evidence="6" id="KW-1185">Reference proteome</keyword>
<evidence type="ECO:0000256" key="2">
    <source>
        <dbReference type="ARBA" id="ARBA00022737"/>
    </source>
</evidence>
<dbReference type="PANTHER" id="PTHR46034">
    <property type="match status" value="1"/>
</dbReference>
<dbReference type="InterPro" id="IPR044832">
    <property type="entry name" value="NRP-like"/>
</dbReference>